<evidence type="ECO:0000313" key="3">
    <source>
        <dbReference type="Proteomes" id="UP000046090"/>
    </source>
</evidence>
<gene>
    <name evidence="2" type="ORF">HHE01_09830</name>
</gene>
<organism evidence="2 3">
    <name type="scientific">Helicobacter heilmannii</name>
    <dbReference type="NCBI Taxonomy" id="35817"/>
    <lineage>
        <taxon>Bacteria</taxon>
        <taxon>Pseudomonadati</taxon>
        <taxon>Campylobacterota</taxon>
        <taxon>Epsilonproteobacteria</taxon>
        <taxon>Campylobacterales</taxon>
        <taxon>Helicobacteraceae</taxon>
        <taxon>Helicobacter</taxon>
    </lineage>
</organism>
<reference evidence="3" key="1">
    <citation type="submission" date="2014-12" db="EMBL/GenBank/DDBJ databases">
        <authorList>
            <person name="Smet A."/>
        </authorList>
    </citation>
    <scope>NUCLEOTIDE SEQUENCE [LARGE SCALE GENOMIC DNA]</scope>
</reference>
<dbReference type="AlphaFoldDB" id="A0A0K2Y7M9"/>
<feature type="region of interest" description="Disordered" evidence="1">
    <location>
        <begin position="1"/>
        <end position="26"/>
    </location>
</feature>
<name>A0A0K2Y7M9_HELHE</name>
<protein>
    <submittedName>
        <fullName evidence="2">Uncharacterized protein</fullName>
    </submittedName>
</protein>
<dbReference type="Proteomes" id="UP000046090">
    <property type="component" value="Unassembled WGS sequence"/>
</dbReference>
<proteinExistence type="predicted"/>
<evidence type="ECO:0000313" key="2">
    <source>
        <dbReference type="EMBL" id="CRI34137.1"/>
    </source>
</evidence>
<dbReference type="EMBL" id="CDMK01000001">
    <property type="protein sequence ID" value="CRI34137.1"/>
    <property type="molecule type" value="Genomic_DNA"/>
</dbReference>
<keyword evidence="3" id="KW-1185">Reference proteome</keyword>
<evidence type="ECO:0000256" key="1">
    <source>
        <dbReference type="SAM" id="MobiDB-lite"/>
    </source>
</evidence>
<sequence length="37" mass="4020">MRGEGTNPPIKATFSQTPSPWLTAGGESFKPLNQLLF</sequence>
<accession>A0A0K2Y7M9</accession>